<comment type="caution">
    <text evidence="1">The sequence shown here is derived from an EMBL/GenBank/DDBJ whole genome shotgun (WGS) entry which is preliminary data.</text>
</comment>
<dbReference type="EMBL" id="CM035421">
    <property type="protein sequence ID" value="KAH7387632.1"/>
    <property type="molecule type" value="Genomic_DNA"/>
</dbReference>
<proteinExistence type="predicted"/>
<reference evidence="1" key="1">
    <citation type="submission" date="2021-08" db="EMBL/GenBank/DDBJ databases">
        <title>WGS assembly of Ceratopteris richardii.</title>
        <authorList>
            <person name="Marchant D.B."/>
            <person name="Chen G."/>
            <person name="Jenkins J."/>
            <person name="Shu S."/>
            <person name="Leebens-Mack J."/>
            <person name="Grimwood J."/>
            <person name="Schmutz J."/>
            <person name="Soltis P."/>
            <person name="Soltis D."/>
            <person name="Chen Z.-H."/>
        </authorList>
    </citation>
    <scope>NUCLEOTIDE SEQUENCE</scope>
    <source>
        <strain evidence="1">Whitten #5841</strain>
        <tissue evidence="1">Leaf</tissue>
    </source>
</reference>
<dbReference type="Proteomes" id="UP000825935">
    <property type="component" value="Chromosome 16"/>
</dbReference>
<organism evidence="1 2">
    <name type="scientific">Ceratopteris richardii</name>
    <name type="common">Triangle waterfern</name>
    <dbReference type="NCBI Taxonomy" id="49495"/>
    <lineage>
        <taxon>Eukaryota</taxon>
        <taxon>Viridiplantae</taxon>
        <taxon>Streptophyta</taxon>
        <taxon>Embryophyta</taxon>
        <taxon>Tracheophyta</taxon>
        <taxon>Polypodiopsida</taxon>
        <taxon>Polypodiidae</taxon>
        <taxon>Polypodiales</taxon>
        <taxon>Pteridineae</taxon>
        <taxon>Pteridaceae</taxon>
        <taxon>Parkerioideae</taxon>
        <taxon>Ceratopteris</taxon>
    </lineage>
</organism>
<evidence type="ECO:0000313" key="2">
    <source>
        <dbReference type="Proteomes" id="UP000825935"/>
    </source>
</evidence>
<keyword evidence="2" id="KW-1185">Reference proteome</keyword>
<dbReference type="AlphaFoldDB" id="A0A8T2SZ93"/>
<evidence type="ECO:0000313" key="1">
    <source>
        <dbReference type="EMBL" id="KAH7387632.1"/>
    </source>
</evidence>
<gene>
    <name evidence="1" type="ORF">KP509_16G033700</name>
</gene>
<sequence length="92" mass="10626">MPQMSLLYGARDCRVPNICINFYKKISPNNHWLQFKMFLVRRYDSSSTCNLCPNKFRVHILPCSTVQHLLCHNAPFSIVHLSKSCITSCLPP</sequence>
<name>A0A8T2SZ93_CERRI</name>
<accession>A0A8T2SZ93</accession>
<protein>
    <submittedName>
        <fullName evidence="1">Uncharacterized protein</fullName>
    </submittedName>
</protein>